<accession>A0A0A2TBL1</accession>
<dbReference type="OrthoDB" id="9899138at2"/>
<name>A0A0A2TBL1_9BACI</name>
<dbReference type="AlphaFoldDB" id="A0A0A2TBL1"/>
<comment type="caution">
    <text evidence="1">The sequence shown here is derived from an EMBL/GenBank/DDBJ whole genome shotgun (WGS) entry which is preliminary data.</text>
</comment>
<dbReference type="EMBL" id="AVBF01000063">
    <property type="protein sequence ID" value="KGP71456.1"/>
    <property type="molecule type" value="Genomic_DNA"/>
</dbReference>
<keyword evidence="2" id="KW-1185">Reference proteome</keyword>
<reference evidence="1 2" key="1">
    <citation type="journal article" date="2015" name="Stand. Genomic Sci.">
        <title>High quality draft genome sequence of the moderately halophilic bacterium Pontibacillus yanchengensis Y32(T) and comparison among Pontibacillus genomes.</title>
        <authorList>
            <person name="Huang J."/>
            <person name="Qiao Z.X."/>
            <person name="Tang J.W."/>
            <person name="Wang G."/>
        </authorList>
    </citation>
    <scope>NUCLEOTIDE SEQUENCE [LARGE SCALE GENOMIC DNA]</scope>
    <source>
        <strain evidence="1 2">Y32</strain>
    </source>
</reference>
<protein>
    <submittedName>
        <fullName evidence="1">Uncharacterized protein</fullName>
    </submittedName>
</protein>
<dbReference type="eggNOG" id="ENOG5031WZ7">
    <property type="taxonomic scope" value="Bacteria"/>
</dbReference>
<dbReference type="RefSeq" id="WP_036822941.1">
    <property type="nucleotide sequence ID" value="NZ_AVBF01000063.1"/>
</dbReference>
<evidence type="ECO:0000313" key="2">
    <source>
        <dbReference type="Proteomes" id="UP000030147"/>
    </source>
</evidence>
<evidence type="ECO:0000313" key="1">
    <source>
        <dbReference type="EMBL" id="KGP71456.1"/>
    </source>
</evidence>
<dbReference type="Proteomes" id="UP000030147">
    <property type="component" value="Unassembled WGS sequence"/>
</dbReference>
<proteinExistence type="predicted"/>
<organism evidence="1 2">
    <name type="scientific">Pontibacillus yanchengensis Y32</name>
    <dbReference type="NCBI Taxonomy" id="1385514"/>
    <lineage>
        <taxon>Bacteria</taxon>
        <taxon>Bacillati</taxon>
        <taxon>Bacillota</taxon>
        <taxon>Bacilli</taxon>
        <taxon>Bacillales</taxon>
        <taxon>Bacillaceae</taxon>
        <taxon>Pontibacillus</taxon>
    </lineage>
</organism>
<sequence>MKLKLWVGTLIAILALNLINVNVFAEKDNIPVNKDGECEHHRGHHNWMFNDLSQIINTSKDDLRSYQEQGLTLRQVIEKAGQKPEEVKKQLLKEAKVKLDQKVEEGWMTEKKRDYILEMMSKEFEKKLDQPIEKNDQHKQKNH</sequence>
<gene>
    <name evidence="1" type="ORF">N782_19360</name>
</gene>